<dbReference type="InterPro" id="IPR015421">
    <property type="entry name" value="PyrdxlP-dep_Trfase_major"/>
</dbReference>
<evidence type="ECO:0000313" key="6">
    <source>
        <dbReference type="Proteomes" id="UP000229044"/>
    </source>
</evidence>
<evidence type="ECO:0008006" key="7">
    <source>
        <dbReference type="Google" id="ProtNLM"/>
    </source>
</evidence>
<keyword evidence="1 3" id="KW-0663">Pyridoxal phosphate</keyword>
<evidence type="ECO:0000256" key="4">
    <source>
        <dbReference type="SAM" id="MobiDB-lite"/>
    </source>
</evidence>
<dbReference type="AlphaFoldDB" id="A0A2G1VHY4"/>
<dbReference type="EMBL" id="NTFI01000001">
    <property type="protein sequence ID" value="PHQ26348.1"/>
    <property type="molecule type" value="Genomic_DNA"/>
</dbReference>
<dbReference type="Gene3D" id="3.40.640.10">
    <property type="entry name" value="Type I PLP-dependent aspartate aminotransferase-like (Major domain)"/>
    <property type="match status" value="1"/>
</dbReference>
<dbReference type="PANTHER" id="PTHR30244">
    <property type="entry name" value="TRANSAMINASE"/>
    <property type="match status" value="1"/>
</dbReference>
<dbReference type="InterPro" id="IPR015422">
    <property type="entry name" value="PyrdxlP-dep_Trfase_small"/>
</dbReference>
<comment type="similarity">
    <text evidence="2 3">Belongs to the DegT/DnrJ/EryC1 family.</text>
</comment>
<reference evidence="5 6" key="1">
    <citation type="submission" date="2017-09" db="EMBL/GenBank/DDBJ databases">
        <title>The draft genome sequences of Marinobacter guineae M3B.</title>
        <authorList>
            <person name="Cao J."/>
        </authorList>
    </citation>
    <scope>NUCLEOTIDE SEQUENCE [LARGE SCALE GENOMIC DNA]</scope>
    <source>
        <strain evidence="5 6">M3B</strain>
    </source>
</reference>
<dbReference type="PANTHER" id="PTHR30244:SF34">
    <property type="entry name" value="DTDP-4-AMINO-4,6-DIDEOXYGALACTOSE TRANSAMINASE"/>
    <property type="match status" value="1"/>
</dbReference>
<evidence type="ECO:0000256" key="3">
    <source>
        <dbReference type="RuleBase" id="RU004508"/>
    </source>
</evidence>
<proteinExistence type="inferred from homology"/>
<dbReference type="GO" id="GO:0030170">
    <property type="term" value="F:pyridoxal phosphate binding"/>
    <property type="evidence" value="ECO:0007669"/>
    <property type="project" value="TreeGrafter"/>
</dbReference>
<evidence type="ECO:0000313" key="5">
    <source>
        <dbReference type="EMBL" id="PHQ26348.1"/>
    </source>
</evidence>
<dbReference type="GO" id="GO:0008483">
    <property type="term" value="F:transaminase activity"/>
    <property type="evidence" value="ECO:0007669"/>
    <property type="project" value="TreeGrafter"/>
</dbReference>
<dbReference type="Gene3D" id="3.90.1150.10">
    <property type="entry name" value="Aspartate Aminotransferase, domain 1"/>
    <property type="match status" value="1"/>
</dbReference>
<comment type="caution">
    <text evidence="5">The sequence shown here is derived from an EMBL/GenBank/DDBJ whole genome shotgun (WGS) entry which is preliminary data.</text>
</comment>
<dbReference type="RefSeq" id="WP_099616431.1">
    <property type="nucleotide sequence ID" value="NZ_KZ319339.1"/>
</dbReference>
<evidence type="ECO:0000256" key="1">
    <source>
        <dbReference type="ARBA" id="ARBA00022898"/>
    </source>
</evidence>
<dbReference type="Proteomes" id="UP000229044">
    <property type="component" value="Unassembled WGS sequence"/>
</dbReference>
<dbReference type="OrthoDB" id="6379669at2"/>
<protein>
    <recommendedName>
        <fullName evidence="7">DegT/DnrJ/EryC1/StrS aminotransferase</fullName>
    </recommendedName>
</protein>
<dbReference type="InterPro" id="IPR015424">
    <property type="entry name" value="PyrdxlP-dep_Trfase"/>
</dbReference>
<dbReference type="InterPro" id="IPR000653">
    <property type="entry name" value="DegT/StrS_aminotransferase"/>
</dbReference>
<gene>
    <name evidence="5" type="ORF">CLH62_01750</name>
</gene>
<dbReference type="SUPFAM" id="SSF53383">
    <property type="entry name" value="PLP-dependent transferases"/>
    <property type="match status" value="1"/>
</dbReference>
<organism evidence="5 6">
    <name type="scientific">Marinobacter guineae</name>
    <dbReference type="NCBI Taxonomy" id="432303"/>
    <lineage>
        <taxon>Bacteria</taxon>
        <taxon>Pseudomonadati</taxon>
        <taxon>Pseudomonadota</taxon>
        <taxon>Gammaproteobacteria</taxon>
        <taxon>Pseudomonadales</taxon>
        <taxon>Marinobacteraceae</taxon>
        <taxon>Marinobacter</taxon>
    </lineage>
</organism>
<sequence length="390" mass="42596">MSLSKLRPVGSRIPRPSGTDHRGGLEWGPYEIEYFDSGTSALAVAVKCSLALRPSVQSPEVLLPAYGCPDLVSAIISQDLTPRLVDLEAGTPWMDLECLRASVSENTVAIIAVNFLGISERLDELGKLASEFGLVLIEDSAQQFPPTSARAGIADFAVLSFGRGKPINLMGGGALLVRQDHYQASNSIINGFPYKDQRPGIVWFLKRAVFNTLMNRRIYGVLEKIPFLGLGQTTFEMLEGITRIELNEGLLSTGAKNMYERQPLEAGYRERLEPLTKRGWTLLPENCKRAPGQDAGVEKLLRYSLLAPSFGKREDTIKALNAIGIGANSLYNVPLSRLAGASEHLANASSEFQSADAFADRLLTLPCHEDVLFSDLDCIERVLLDVASNE</sequence>
<evidence type="ECO:0000256" key="2">
    <source>
        <dbReference type="ARBA" id="ARBA00037999"/>
    </source>
</evidence>
<feature type="region of interest" description="Disordered" evidence="4">
    <location>
        <begin position="1"/>
        <end position="20"/>
    </location>
</feature>
<dbReference type="Pfam" id="PF01041">
    <property type="entry name" value="DegT_DnrJ_EryC1"/>
    <property type="match status" value="2"/>
</dbReference>
<accession>A0A2G1VHY4</accession>
<keyword evidence="6" id="KW-1185">Reference proteome</keyword>
<dbReference type="GO" id="GO:0000271">
    <property type="term" value="P:polysaccharide biosynthetic process"/>
    <property type="evidence" value="ECO:0007669"/>
    <property type="project" value="TreeGrafter"/>
</dbReference>
<name>A0A2G1VHY4_9GAMM</name>